<gene>
    <name evidence="2" type="ORF">QQX98_000909</name>
</gene>
<feature type="compositionally biased region" description="Polar residues" evidence="1">
    <location>
        <begin position="103"/>
        <end position="117"/>
    </location>
</feature>
<accession>A0ABR1HRX1</accession>
<organism evidence="2 3">
    <name type="scientific">Neonectria punicea</name>
    <dbReference type="NCBI Taxonomy" id="979145"/>
    <lineage>
        <taxon>Eukaryota</taxon>
        <taxon>Fungi</taxon>
        <taxon>Dikarya</taxon>
        <taxon>Ascomycota</taxon>
        <taxon>Pezizomycotina</taxon>
        <taxon>Sordariomycetes</taxon>
        <taxon>Hypocreomycetidae</taxon>
        <taxon>Hypocreales</taxon>
        <taxon>Nectriaceae</taxon>
        <taxon>Neonectria</taxon>
    </lineage>
</organism>
<evidence type="ECO:0000313" key="3">
    <source>
        <dbReference type="Proteomes" id="UP001498476"/>
    </source>
</evidence>
<dbReference type="EMBL" id="JAZAVJ010000008">
    <property type="protein sequence ID" value="KAK7423719.1"/>
    <property type="molecule type" value="Genomic_DNA"/>
</dbReference>
<comment type="caution">
    <text evidence="2">The sequence shown here is derived from an EMBL/GenBank/DDBJ whole genome shotgun (WGS) entry which is preliminary data.</text>
</comment>
<sequence>MHSPLPGIVAGRNYDVDYNYKLSDMDKAYIALMYPRIWPHERAPEWTLEAALARIGLTQETPALAEKIQELARVSKANGSIDPTRIRDLVFGWVTWFHATQQPGHTTSAAETPSAQNPIPRHDASDITYPRRRTARMEFSDKLMKGRFVITTEIKSDADSFGFIDYLDAQKDWERQKDEMVGGSLDNQGSGRLDDLKKRLWRIGESEKARLASKYPGI</sequence>
<feature type="region of interest" description="Disordered" evidence="1">
    <location>
        <begin position="103"/>
        <end position="125"/>
    </location>
</feature>
<reference evidence="2 3" key="1">
    <citation type="journal article" date="2025" name="Microbiol. Resour. Announc.">
        <title>Draft genome sequences for Neonectria magnoliae and Neonectria punicea, canker pathogens of Liriodendron tulipifera and Acer saccharum in West Virginia.</title>
        <authorList>
            <person name="Petronek H.M."/>
            <person name="Kasson M.T."/>
            <person name="Metheny A.M."/>
            <person name="Stauder C.M."/>
            <person name="Lovett B."/>
            <person name="Lynch S.C."/>
            <person name="Garnas J.R."/>
            <person name="Kasson L.R."/>
            <person name="Stajich J.E."/>
        </authorList>
    </citation>
    <scope>NUCLEOTIDE SEQUENCE [LARGE SCALE GENOMIC DNA]</scope>
    <source>
        <strain evidence="2 3">NRRL 64653</strain>
    </source>
</reference>
<evidence type="ECO:0000313" key="2">
    <source>
        <dbReference type="EMBL" id="KAK7423719.1"/>
    </source>
</evidence>
<proteinExistence type="predicted"/>
<evidence type="ECO:0000256" key="1">
    <source>
        <dbReference type="SAM" id="MobiDB-lite"/>
    </source>
</evidence>
<keyword evidence="3" id="KW-1185">Reference proteome</keyword>
<dbReference type="Proteomes" id="UP001498476">
    <property type="component" value="Unassembled WGS sequence"/>
</dbReference>
<protein>
    <submittedName>
        <fullName evidence="2">Uncharacterized protein</fullName>
    </submittedName>
</protein>
<name>A0ABR1HRX1_9HYPO</name>